<dbReference type="Gene3D" id="3.30.559.30">
    <property type="entry name" value="Nonribosomal peptide synthetase, condensation domain"/>
    <property type="match status" value="1"/>
</dbReference>
<dbReference type="InterPro" id="IPR023213">
    <property type="entry name" value="CAT-like_dom_sf"/>
</dbReference>
<dbReference type="Pfam" id="PF00668">
    <property type="entry name" value="Condensation"/>
    <property type="match status" value="1"/>
</dbReference>
<evidence type="ECO:0000313" key="1">
    <source>
        <dbReference type="EMBL" id="QHN39141.1"/>
    </source>
</evidence>
<dbReference type="GO" id="GO:0003824">
    <property type="term" value="F:catalytic activity"/>
    <property type="evidence" value="ECO:0007669"/>
    <property type="project" value="InterPro"/>
</dbReference>
<dbReference type="GO" id="GO:0008610">
    <property type="term" value="P:lipid biosynthetic process"/>
    <property type="evidence" value="ECO:0007669"/>
    <property type="project" value="UniProtKB-ARBA"/>
</dbReference>
<protein>
    <submittedName>
        <fullName evidence="1">Condensation protein</fullName>
    </submittedName>
</protein>
<dbReference type="InterPro" id="IPR001242">
    <property type="entry name" value="Condensation_dom"/>
</dbReference>
<organism evidence="1">
    <name type="scientific">Gordonia amarae</name>
    <dbReference type="NCBI Taxonomy" id="36821"/>
    <lineage>
        <taxon>Bacteria</taxon>
        <taxon>Bacillati</taxon>
        <taxon>Actinomycetota</taxon>
        <taxon>Actinomycetes</taxon>
        <taxon>Mycobacteriales</taxon>
        <taxon>Gordoniaceae</taxon>
        <taxon>Gordonia</taxon>
    </lineage>
</organism>
<proteinExistence type="predicted"/>
<name>A0A857LLN8_9ACTN</name>
<dbReference type="Gene3D" id="3.30.559.10">
    <property type="entry name" value="Chloramphenicol acetyltransferase-like domain"/>
    <property type="match status" value="1"/>
</dbReference>
<reference evidence="1" key="1">
    <citation type="journal article" date="2021" name="Nat. Microbiol.">
        <title>Cocultivation of an ultrasmall environmental parasitic bacterium with lytic ability against bacteria associated with wastewater foams.</title>
        <authorList>
            <person name="Batinovic S."/>
            <person name="Rose J.J.A."/>
            <person name="Ratcliffe J."/>
            <person name="Seviour R.J."/>
            <person name="Petrovski S."/>
        </authorList>
    </citation>
    <scope>NUCLEOTIDE SEQUENCE</scope>
    <source>
        <strain evidence="1">CON44</strain>
    </source>
</reference>
<accession>A0A857LLN8</accession>
<dbReference type="SUPFAM" id="SSF52777">
    <property type="entry name" value="CoA-dependent acyltransferases"/>
    <property type="match status" value="2"/>
</dbReference>
<sequence length="498" mass="54352">MKFVQILEEPIAPGGLVEWTPFVPGGLGEWSTDSRPTSHNHEQHLRSAFAYRLRTRREGGRESWLGLAIEFDEPLSIPALRSALLTWIDRHEVLRSHVVLKGIRPQDGAPGLVRLTTGPGTVHLRMGKVGWYSDPAPMMDQIAGSFDRATAPLHWPAYMFSTVAREHSFTLLFAGDHSLLDGYSLIVAQNELVTLYRAARDHVTPALPDAGSYVDFSAHERRLADETGPDHPAIEAWTTFLRTGHGQMPRFAAAERSLPPVSHPADATAAPEPEPESGPPQESLTELLLDDEQTNRFTAVCSEAGGSLFAGVLAAMAIVYHDMTGDTEFRTVMPRHTRDSPEWLTSLGWFVGLAPVCLDMSDSPTFGQLIVRATAELKHGRVGSTLPYLRVAELIGGAHPDVVAGEPRFALSFIDTRYAPGAADADAGRARVLRSHSYAPEEVFIWINRTPGGLRVSARYPAADATDPSTGDLVGTFIHRFADLLRSTGDRSTFATDG</sequence>
<dbReference type="RefSeq" id="WP_005188502.1">
    <property type="nucleotide sequence ID" value="NZ_CP045804.1"/>
</dbReference>
<dbReference type="AlphaFoldDB" id="A0A857LLN8"/>
<gene>
    <name evidence="1" type="ORF">GII30_08105</name>
</gene>
<dbReference type="EMBL" id="CP045810">
    <property type="protein sequence ID" value="QHN39141.1"/>
    <property type="molecule type" value="Genomic_DNA"/>
</dbReference>